<dbReference type="Proteomes" id="UP000054805">
    <property type="component" value="Unassembled WGS sequence"/>
</dbReference>
<comment type="caution">
    <text evidence="1">The sequence shown here is derived from an EMBL/GenBank/DDBJ whole genome shotgun (WGS) entry which is preliminary data.</text>
</comment>
<name>A0A0V1J5Q0_TRIPS</name>
<protein>
    <submittedName>
        <fullName evidence="1">Uncharacterized protein</fullName>
    </submittedName>
</protein>
<evidence type="ECO:0000313" key="2">
    <source>
        <dbReference type="Proteomes" id="UP000054805"/>
    </source>
</evidence>
<accession>A0A0V1J5Q0</accession>
<gene>
    <name evidence="1" type="ORF">T4B_3053</name>
</gene>
<keyword evidence="2" id="KW-1185">Reference proteome</keyword>
<sequence length="74" mass="8707">MSTARFDINLHSFNEQNIPLVRNNKSSILLFYTPLRTAKMIDLIRFSFEQFKLMTTLNKILAIHFVVAYSLEKL</sequence>
<organism evidence="1 2">
    <name type="scientific">Trichinella pseudospiralis</name>
    <name type="common">Parasitic roundworm</name>
    <dbReference type="NCBI Taxonomy" id="6337"/>
    <lineage>
        <taxon>Eukaryota</taxon>
        <taxon>Metazoa</taxon>
        <taxon>Ecdysozoa</taxon>
        <taxon>Nematoda</taxon>
        <taxon>Enoplea</taxon>
        <taxon>Dorylaimia</taxon>
        <taxon>Trichinellida</taxon>
        <taxon>Trichinellidae</taxon>
        <taxon>Trichinella</taxon>
    </lineage>
</organism>
<evidence type="ECO:0000313" key="1">
    <source>
        <dbReference type="EMBL" id="KRZ30253.1"/>
    </source>
</evidence>
<proteinExistence type="predicted"/>
<dbReference type="EMBL" id="JYDS01000036">
    <property type="protein sequence ID" value="KRZ30253.1"/>
    <property type="molecule type" value="Genomic_DNA"/>
</dbReference>
<reference evidence="1 2" key="1">
    <citation type="submission" date="2015-01" db="EMBL/GenBank/DDBJ databases">
        <title>Evolution of Trichinella species and genotypes.</title>
        <authorList>
            <person name="Korhonen P.K."/>
            <person name="Edoardo P."/>
            <person name="Giuseppe L.R."/>
            <person name="Gasser R.B."/>
        </authorList>
    </citation>
    <scope>NUCLEOTIDE SEQUENCE [LARGE SCALE GENOMIC DNA]</scope>
    <source>
        <strain evidence="1">ISS588</strain>
    </source>
</reference>
<dbReference type="AlphaFoldDB" id="A0A0V1J5Q0"/>